<evidence type="ECO:0000256" key="1">
    <source>
        <dbReference type="ARBA" id="ARBA00022553"/>
    </source>
</evidence>
<reference evidence="5 6" key="1">
    <citation type="journal article" date="2012" name="J. Bacteriol.">
        <title>Complete Genome Sequence of Leptospirillum ferrooxidans Strain C2-3, Isolated from a Fresh Volcanic Ash Deposit on the Island of Miyake, Japan.</title>
        <authorList>
            <person name="Fujimura R."/>
            <person name="Sato Y."/>
            <person name="Nishizawa T."/>
            <person name="Oshima K."/>
            <person name="Kim S.-W."/>
            <person name="Hattori M."/>
            <person name="Kamijo T."/>
            <person name="Ohta H."/>
        </authorList>
    </citation>
    <scope>NUCLEOTIDE SEQUENCE [LARGE SCALE GENOMIC DNA]</scope>
    <source>
        <strain evidence="5 6">C2-3</strain>
    </source>
</reference>
<proteinExistence type="predicted"/>
<accession>I0IPE9</accession>
<dbReference type="PANTHER" id="PTHR32183">
    <property type="match status" value="1"/>
</dbReference>
<keyword evidence="1" id="KW-0597">Phosphoprotein</keyword>
<dbReference type="EMBL" id="AP012342">
    <property type="protein sequence ID" value="BAM07148.1"/>
    <property type="molecule type" value="Genomic_DNA"/>
</dbReference>
<dbReference type="InterPro" id="IPR029063">
    <property type="entry name" value="SAM-dependent_MTases_sf"/>
</dbReference>
<protein>
    <submittedName>
        <fullName evidence="5">Putative thiopurine s-methyltransferase</fullName>
    </submittedName>
</protein>
<dbReference type="CDD" id="cd02440">
    <property type="entry name" value="AdoMet_MTases"/>
    <property type="match status" value="1"/>
</dbReference>
<dbReference type="GO" id="GO:0032259">
    <property type="term" value="P:methylation"/>
    <property type="evidence" value="ECO:0007669"/>
    <property type="project" value="UniProtKB-KW"/>
</dbReference>
<dbReference type="eggNOG" id="COG0500">
    <property type="taxonomic scope" value="Bacteria"/>
</dbReference>
<keyword evidence="6" id="KW-1185">Reference proteome</keyword>
<name>I0IPE9_LEPFC</name>
<evidence type="ECO:0000313" key="6">
    <source>
        <dbReference type="Proteomes" id="UP000007382"/>
    </source>
</evidence>
<dbReference type="SUPFAM" id="SSF53335">
    <property type="entry name" value="S-adenosyl-L-methionine-dependent methyltransferases"/>
    <property type="match status" value="1"/>
</dbReference>
<dbReference type="PANTHER" id="PTHR32183:SF6">
    <property type="entry name" value="CYSTEINE SULFINATE DESULFINASE_CYSTEINE DESULFURASE AND RELATED ENZYMES"/>
    <property type="match status" value="1"/>
</dbReference>
<dbReference type="PROSITE" id="PS51585">
    <property type="entry name" value="SAM_MT_TPMT"/>
    <property type="match status" value="1"/>
</dbReference>
<keyword evidence="3 5" id="KW-0808">Transferase</keyword>
<dbReference type="GO" id="GO:0008757">
    <property type="term" value="F:S-adenosylmethionine-dependent methyltransferase activity"/>
    <property type="evidence" value="ECO:0007669"/>
    <property type="project" value="InterPro"/>
</dbReference>
<sequence length="196" mass="22068">MPDKDFWNSRYVEKNTGWDLGLVSPPLVWMVEAGWLPPGSRVLIPGAGRCYEGIYLAGLGYSVTAVDFAPEAAREARENAEKNGVSLSVLEQDLFLMDPKVTGTFDILFEQTCFCAIDPERRVHYKEMAERMIRKGGELLGLFYAHGREGGPPWTTTEEEVRALFGESFDFSECAITPHSVDSRKGEELMVRLIRR</sequence>
<evidence type="ECO:0000256" key="3">
    <source>
        <dbReference type="ARBA" id="ARBA00022679"/>
    </source>
</evidence>
<dbReference type="Pfam" id="PF05724">
    <property type="entry name" value="TPMT"/>
    <property type="match status" value="1"/>
</dbReference>
<dbReference type="RefSeq" id="WP_014449635.1">
    <property type="nucleotide sequence ID" value="NC_017094.1"/>
</dbReference>
<dbReference type="PATRIC" id="fig|1162668.3.peg.1737"/>
<evidence type="ECO:0000256" key="2">
    <source>
        <dbReference type="ARBA" id="ARBA00022603"/>
    </source>
</evidence>
<reference evidence="6" key="2">
    <citation type="submission" date="2012-03" db="EMBL/GenBank/DDBJ databases">
        <title>The complete genome sequence of the pioneer microbe on fresh volcanic deposit, Leptospirillum ferrooxidans strain C2-3.</title>
        <authorList>
            <person name="Fujimura R."/>
            <person name="Sato Y."/>
            <person name="Nishizawa T."/>
            <person name="Nanba K."/>
            <person name="Oshima K."/>
            <person name="Hattori M."/>
            <person name="Kamijo T."/>
            <person name="Ohta H."/>
        </authorList>
    </citation>
    <scope>NUCLEOTIDE SEQUENCE [LARGE SCALE GENOMIC DNA]</scope>
    <source>
        <strain evidence="6">C2-3</strain>
    </source>
</reference>
<evidence type="ECO:0000256" key="4">
    <source>
        <dbReference type="ARBA" id="ARBA00022691"/>
    </source>
</evidence>
<organism evidence="5 6">
    <name type="scientific">Leptospirillum ferrooxidans (strain C2-3)</name>
    <dbReference type="NCBI Taxonomy" id="1162668"/>
    <lineage>
        <taxon>Bacteria</taxon>
        <taxon>Pseudomonadati</taxon>
        <taxon>Nitrospirota</taxon>
        <taxon>Nitrospiria</taxon>
        <taxon>Nitrospirales</taxon>
        <taxon>Nitrospiraceae</taxon>
        <taxon>Leptospirillum</taxon>
    </lineage>
</organism>
<dbReference type="InterPro" id="IPR008854">
    <property type="entry name" value="TPMT"/>
</dbReference>
<dbReference type="STRING" id="1162668.LFE_1466"/>
<dbReference type="Gene3D" id="3.40.50.150">
    <property type="entry name" value="Vaccinia Virus protein VP39"/>
    <property type="match status" value="1"/>
</dbReference>
<keyword evidence="4" id="KW-0949">S-adenosyl-L-methionine</keyword>
<gene>
    <name evidence="5" type="ordered locus">LFE_1466</name>
</gene>
<dbReference type="Proteomes" id="UP000007382">
    <property type="component" value="Chromosome"/>
</dbReference>
<dbReference type="AlphaFoldDB" id="I0IPE9"/>
<dbReference type="OrthoDB" id="9778208at2"/>
<keyword evidence="2 5" id="KW-0489">Methyltransferase</keyword>
<dbReference type="KEGG" id="lfc:LFE_1466"/>
<evidence type="ECO:0000313" key="5">
    <source>
        <dbReference type="EMBL" id="BAM07148.1"/>
    </source>
</evidence>
<dbReference type="HOGENOM" id="CLU_056435_1_2_0"/>